<name>A0ABS3JIR0_9BACT</name>
<evidence type="ECO:0000313" key="2">
    <source>
        <dbReference type="Proteomes" id="UP000664628"/>
    </source>
</evidence>
<dbReference type="RefSeq" id="WP_207329854.1">
    <property type="nucleotide sequence ID" value="NZ_JAFMYW010000004.1"/>
</dbReference>
<accession>A0ABS3JIR0</accession>
<reference evidence="1 2" key="1">
    <citation type="submission" date="2021-03" db="EMBL/GenBank/DDBJ databases">
        <title>Fibrella sp. HMF5405 genome sequencing and assembly.</title>
        <authorList>
            <person name="Kang H."/>
            <person name="Kim H."/>
            <person name="Bae S."/>
            <person name="Joh K."/>
        </authorList>
    </citation>
    <scope>NUCLEOTIDE SEQUENCE [LARGE SCALE GENOMIC DNA]</scope>
    <source>
        <strain evidence="1 2">HMF5405</strain>
    </source>
</reference>
<proteinExistence type="predicted"/>
<dbReference type="Proteomes" id="UP000664628">
    <property type="component" value="Unassembled WGS sequence"/>
</dbReference>
<evidence type="ECO:0000313" key="1">
    <source>
        <dbReference type="EMBL" id="MBO0949897.1"/>
    </source>
</evidence>
<organism evidence="1 2">
    <name type="scientific">Fibrella forsythiae</name>
    <dbReference type="NCBI Taxonomy" id="2817061"/>
    <lineage>
        <taxon>Bacteria</taxon>
        <taxon>Pseudomonadati</taxon>
        <taxon>Bacteroidota</taxon>
        <taxon>Cytophagia</taxon>
        <taxon>Cytophagales</taxon>
        <taxon>Spirosomataceae</taxon>
        <taxon>Fibrella</taxon>
    </lineage>
</organism>
<comment type="caution">
    <text evidence="1">The sequence shown here is derived from an EMBL/GenBank/DDBJ whole genome shotgun (WGS) entry which is preliminary data.</text>
</comment>
<protein>
    <submittedName>
        <fullName evidence="1">Uncharacterized protein</fullName>
    </submittedName>
</protein>
<keyword evidence="2" id="KW-1185">Reference proteome</keyword>
<dbReference type="EMBL" id="JAFMYW010000004">
    <property type="protein sequence ID" value="MBO0949897.1"/>
    <property type="molecule type" value="Genomic_DNA"/>
</dbReference>
<sequence length="589" mass="65798">MPPLSRALFLKQCIAYGTLIGLAPYATIAASAPDDFYKRIVAANGKEVRKLVEALKPEITAVRRRLGFDMANLAAAYCEPTSSYYQKNELVPYLEKIVRALLKSQHEDGTLDLGNLASPPDTAFIMEPLCAGATILNANSSGALTEVKTLLKQFIVKAGEAMRTGGVHTPNHRWVVSGALAKINALYPNPGYVKRINEWLSEGIYCDREGNYLERSMIYSEVIDRSLITMASLLKRPELLEPVRRNLNLVYYQTEPNGELVTNASRRQDQYQTINLLNHHYFQDYTFMAIHDKNPEFAAIAEFIKTMPDFDELVLKDLLPYYLEEPVFKQAPPVPKSPPVIFEKFIRETSLVRIRRNDTTTTLFGGTDFPLLIASGRANSPNFFAFRKGAAILNYLRLSTDFFSTGYFHSEGITKVGNRYVLQRTIEAPYYQPLTAQFKKADGNYKHSPSTDGRFWNKMDFEHRPKSNISKLTVTVGVEETNGANTLAFNVTGIAGVHVTLELCFREGGRLTGVKKLDDGTDNYALESGTGEYKAGNDSITFGPGTFEQPKLTGLEGELYATHFGTLRTPGMHVYLTGLTPFQHTIKIG</sequence>
<gene>
    <name evidence="1" type="ORF">J2I46_14975</name>
</gene>